<dbReference type="InterPro" id="IPR038570">
    <property type="entry name" value="HicA_sf"/>
</dbReference>
<dbReference type="SUPFAM" id="SSF54786">
    <property type="entry name" value="YcfA/nrd intein domain"/>
    <property type="match status" value="1"/>
</dbReference>
<proteinExistence type="predicted"/>
<reference evidence="1" key="1">
    <citation type="journal article" date="2013" name="Genome Biol.">
        <title>Comparative genomics of the core and accessory genomes of 48 Sinorhizobium strains comprising five genospecies.</title>
        <authorList>
            <person name="Sugawara M."/>
            <person name="Epstein B."/>
            <person name="Badgley B.D."/>
            <person name="Unno T."/>
            <person name="Xu L."/>
            <person name="Reese J."/>
            <person name="Gyaneshwar P."/>
            <person name="Denny R."/>
            <person name="Mudge J."/>
            <person name="Bharti A.K."/>
            <person name="Farmer A.D."/>
            <person name="May G.D."/>
            <person name="Woodward J.E."/>
            <person name="Medigue C."/>
            <person name="Vallenet D."/>
            <person name="Lajus A."/>
            <person name="Rouy Z."/>
            <person name="Martinez-Vaz B."/>
            <person name="Tiffin P."/>
            <person name="Young N.D."/>
            <person name="Sadowsky M.J."/>
        </authorList>
    </citation>
    <scope>NUCLEOTIDE SEQUENCE</scope>
    <source>
        <strain evidence="1">M30</strain>
    </source>
</reference>
<evidence type="ECO:0000313" key="1">
    <source>
        <dbReference type="EMBL" id="MQW07497.1"/>
    </source>
</evidence>
<gene>
    <name evidence="1" type="ORF">GHK45_28270</name>
</gene>
<comment type="caution">
    <text evidence="1">The sequence shown here is derived from an EMBL/GenBank/DDBJ whole genome shotgun (WGS) entry which is preliminary data.</text>
</comment>
<organism evidence="1">
    <name type="scientific">Rhizobium meliloti</name>
    <name type="common">Ensifer meliloti</name>
    <name type="synonym">Sinorhizobium meliloti</name>
    <dbReference type="NCBI Taxonomy" id="382"/>
    <lineage>
        <taxon>Bacteria</taxon>
        <taxon>Pseudomonadati</taxon>
        <taxon>Pseudomonadota</taxon>
        <taxon>Alphaproteobacteria</taxon>
        <taxon>Hyphomicrobiales</taxon>
        <taxon>Rhizobiaceae</taxon>
        <taxon>Sinorhizobium/Ensifer group</taxon>
        <taxon>Sinorhizobium</taxon>
    </lineage>
</organism>
<protein>
    <recommendedName>
        <fullName evidence="2">Type II toxin-antitoxin system HicA family toxin</fullName>
    </recommendedName>
</protein>
<accession>A0A6A8A081</accession>
<sequence>MPKFEDDRRKIVSRLESEGWHNIGGEEHDNFVKAGHRKIQVPRHRVVTQGVARSIAKAAGWK</sequence>
<dbReference type="Gene3D" id="3.30.920.30">
    <property type="entry name" value="Hypothetical protein"/>
    <property type="match status" value="1"/>
</dbReference>
<dbReference type="AlphaFoldDB" id="A0A6A8A081"/>
<evidence type="ECO:0008006" key="2">
    <source>
        <dbReference type="Google" id="ProtNLM"/>
    </source>
</evidence>
<name>A0A6A8A081_RHIML</name>
<dbReference type="RefSeq" id="WP_127539893.1">
    <property type="nucleotide sequence ID" value="NZ_CP136291.1"/>
</dbReference>
<dbReference type="EMBL" id="WISP01000184">
    <property type="protein sequence ID" value="MQW07497.1"/>
    <property type="molecule type" value="Genomic_DNA"/>
</dbReference>